<reference evidence="1" key="2">
    <citation type="journal article" date="2022" name="New Phytol.">
        <title>Evolutionary transition to the ectomycorrhizal habit in the genomes of a hyperdiverse lineage of mushroom-forming fungi.</title>
        <authorList>
            <person name="Looney B."/>
            <person name="Miyauchi S."/>
            <person name="Morin E."/>
            <person name="Drula E."/>
            <person name="Courty P.E."/>
            <person name="Kohler A."/>
            <person name="Kuo A."/>
            <person name="LaButti K."/>
            <person name="Pangilinan J."/>
            <person name="Lipzen A."/>
            <person name="Riley R."/>
            <person name="Andreopoulos W."/>
            <person name="He G."/>
            <person name="Johnson J."/>
            <person name="Nolan M."/>
            <person name="Tritt A."/>
            <person name="Barry K.W."/>
            <person name="Grigoriev I.V."/>
            <person name="Nagy L.G."/>
            <person name="Hibbett D."/>
            <person name="Henrissat B."/>
            <person name="Matheny P.B."/>
            <person name="Labbe J."/>
            <person name="Martin F.M."/>
        </authorList>
    </citation>
    <scope>NUCLEOTIDE SEQUENCE</scope>
    <source>
        <strain evidence="1">FP105234-sp</strain>
    </source>
</reference>
<name>A0ACB8RPW0_9AGAM</name>
<keyword evidence="2" id="KW-1185">Reference proteome</keyword>
<evidence type="ECO:0000313" key="1">
    <source>
        <dbReference type="EMBL" id="KAI0046204.1"/>
    </source>
</evidence>
<comment type="caution">
    <text evidence="1">The sequence shown here is derived from an EMBL/GenBank/DDBJ whole genome shotgun (WGS) entry which is preliminary data.</text>
</comment>
<dbReference type="EMBL" id="MU275931">
    <property type="protein sequence ID" value="KAI0046204.1"/>
    <property type="molecule type" value="Genomic_DNA"/>
</dbReference>
<sequence>MRCFDFDFDFDFDLRGSAGAPYGDGCDETRARTGTRQESTRRCSETCAGGIAIAPPERAFAAALRASLARLCRATDHGSRVRLTGPDATLSHMGLSVSVGLLCQCDVVDRPRMSSRRRPLTRHRPALPSASASLQWLLHTCRGRAALDLPAPPSRERTPGRRPRLHVRPTAPGAALRRVCSAVFVPRTTRPLDRCLLTARCAGRHWHAASPRDSQALSRRISPRAPHSCTCLGRRLPPPPASQVKSTRSPRPRPRPRPCKRKRKRKMDSDLAPARTLNPEPQARDASRAQARLMHDGQLLLESSIPEPIASRAIRFPAHFIAQTPRLNSAARARRGDRQLASAPVRYACAGAVCMAPSHRVAVAVAVGSVSCPVGFWLLT</sequence>
<protein>
    <submittedName>
        <fullName evidence="1">Uncharacterized protein</fullName>
    </submittedName>
</protein>
<dbReference type="Proteomes" id="UP000814033">
    <property type="component" value="Unassembled WGS sequence"/>
</dbReference>
<accession>A0ACB8RPW0</accession>
<proteinExistence type="predicted"/>
<gene>
    <name evidence="1" type="ORF">FA95DRAFT_1408074</name>
</gene>
<evidence type="ECO:0000313" key="2">
    <source>
        <dbReference type="Proteomes" id="UP000814033"/>
    </source>
</evidence>
<reference evidence="1" key="1">
    <citation type="submission" date="2021-02" db="EMBL/GenBank/DDBJ databases">
        <authorList>
            <consortium name="DOE Joint Genome Institute"/>
            <person name="Ahrendt S."/>
            <person name="Looney B.P."/>
            <person name="Miyauchi S."/>
            <person name="Morin E."/>
            <person name="Drula E."/>
            <person name="Courty P.E."/>
            <person name="Chicoki N."/>
            <person name="Fauchery L."/>
            <person name="Kohler A."/>
            <person name="Kuo A."/>
            <person name="Labutti K."/>
            <person name="Pangilinan J."/>
            <person name="Lipzen A."/>
            <person name="Riley R."/>
            <person name="Andreopoulos W."/>
            <person name="He G."/>
            <person name="Johnson J."/>
            <person name="Barry K.W."/>
            <person name="Grigoriev I.V."/>
            <person name="Nagy L."/>
            <person name="Hibbett D."/>
            <person name="Henrissat B."/>
            <person name="Matheny P.B."/>
            <person name="Labbe J."/>
            <person name="Martin F."/>
        </authorList>
    </citation>
    <scope>NUCLEOTIDE SEQUENCE</scope>
    <source>
        <strain evidence="1">FP105234-sp</strain>
    </source>
</reference>
<organism evidence="1 2">
    <name type="scientific">Auriscalpium vulgare</name>
    <dbReference type="NCBI Taxonomy" id="40419"/>
    <lineage>
        <taxon>Eukaryota</taxon>
        <taxon>Fungi</taxon>
        <taxon>Dikarya</taxon>
        <taxon>Basidiomycota</taxon>
        <taxon>Agaricomycotina</taxon>
        <taxon>Agaricomycetes</taxon>
        <taxon>Russulales</taxon>
        <taxon>Auriscalpiaceae</taxon>
        <taxon>Auriscalpium</taxon>
    </lineage>
</organism>